<protein>
    <submittedName>
        <fullName evidence="2">Serine protease</fullName>
    </submittedName>
</protein>
<dbReference type="JaponicusDB" id="SJAG_03258">
    <property type="gene designation" value="htr11"/>
</dbReference>
<feature type="domain" description="PDZ" evidence="1">
    <location>
        <begin position="876"/>
        <end position="961"/>
    </location>
</feature>
<dbReference type="Gene3D" id="2.40.10.120">
    <property type="match status" value="1"/>
</dbReference>
<organism evidence="2 4">
    <name type="scientific">Schizosaccharomyces japonicus (strain yFS275 / FY16936)</name>
    <name type="common">Fission yeast</name>
    <dbReference type="NCBI Taxonomy" id="402676"/>
    <lineage>
        <taxon>Eukaryota</taxon>
        <taxon>Fungi</taxon>
        <taxon>Dikarya</taxon>
        <taxon>Ascomycota</taxon>
        <taxon>Taphrinomycotina</taxon>
        <taxon>Schizosaccharomycetes</taxon>
        <taxon>Schizosaccharomycetales</taxon>
        <taxon>Schizosaccharomycetaceae</taxon>
        <taxon>Schizosaccharomyces</taxon>
    </lineage>
</organism>
<dbReference type="InterPro" id="IPR025926">
    <property type="entry name" value="PDZ-like_dom"/>
</dbReference>
<dbReference type="InterPro" id="IPR036034">
    <property type="entry name" value="PDZ_sf"/>
</dbReference>
<dbReference type="eggNOG" id="KOG1421">
    <property type="taxonomic scope" value="Eukaryota"/>
</dbReference>
<dbReference type="GeneID" id="7049167"/>
<dbReference type="Pfam" id="PF12812">
    <property type="entry name" value="PDZ_1"/>
    <property type="match status" value="1"/>
</dbReference>
<dbReference type="VEuPathDB" id="FungiDB:SJAG_03258"/>
<feature type="domain" description="PDZ" evidence="1">
    <location>
        <begin position="776"/>
        <end position="854"/>
    </location>
</feature>
<dbReference type="OrthoDB" id="4217619at2759"/>
<evidence type="ECO:0000313" key="4">
    <source>
        <dbReference type="Proteomes" id="UP000001744"/>
    </source>
</evidence>
<dbReference type="InterPro" id="IPR009003">
    <property type="entry name" value="Peptidase_S1_PA"/>
</dbReference>
<dbReference type="SMART" id="SM00228">
    <property type="entry name" value="PDZ"/>
    <property type="match status" value="2"/>
</dbReference>
<dbReference type="STRING" id="402676.B6K3R7"/>
<dbReference type="GO" id="GO:0006508">
    <property type="term" value="P:proteolysis"/>
    <property type="evidence" value="ECO:0007669"/>
    <property type="project" value="UniProtKB-KW"/>
</dbReference>
<evidence type="ECO:0000259" key="1">
    <source>
        <dbReference type="SMART" id="SM00228"/>
    </source>
</evidence>
<dbReference type="Pfam" id="PF13365">
    <property type="entry name" value="Trypsin_2"/>
    <property type="match status" value="1"/>
</dbReference>
<dbReference type="HOGENOM" id="CLU_003212_0_0_1"/>
<reference evidence="2 4" key="1">
    <citation type="journal article" date="2011" name="Science">
        <title>Comparative functional genomics of the fission yeasts.</title>
        <authorList>
            <person name="Rhind N."/>
            <person name="Chen Z."/>
            <person name="Yassour M."/>
            <person name="Thompson D.A."/>
            <person name="Haas B.J."/>
            <person name="Habib N."/>
            <person name="Wapinski I."/>
            <person name="Roy S."/>
            <person name="Lin M.F."/>
            <person name="Heiman D.I."/>
            <person name="Young S.K."/>
            <person name="Furuya K."/>
            <person name="Guo Y."/>
            <person name="Pidoux A."/>
            <person name="Chen H.M."/>
            <person name="Robbertse B."/>
            <person name="Goldberg J.M."/>
            <person name="Aoki K."/>
            <person name="Bayne E.H."/>
            <person name="Berlin A.M."/>
            <person name="Desjardins C.A."/>
            <person name="Dobbs E."/>
            <person name="Dukaj L."/>
            <person name="Fan L."/>
            <person name="FitzGerald M.G."/>
            <person name="French C."/>
            <person name="Gujja S."/>
            <person name="Hansen K."/>
            <person name="Keifenheim D."/>
            <person name="Levin J.Z."/>
            <person name="Mosher R.A."/>
            <person name="Mueller C.A."/>
            <person name="Pfiffner J."/>
            <person name="Priest M."/>
            <person name="Russ C."/>
            <person name="Smialowska A."/>
            <person name="Swoboda P."/>
            <person name="Sykes S.M."/>
            <person name="Vaughn M."/>
            <person name="Vengrova S."/>
            <person name="Yoder R."/>
            <person name="Zeng Q."/>
            <person name="Allshire R."/>
            <person name="Baulcombe D."/>
            <person name="Birren B.W."/>
            <person name="Brown W."/>
            <person name="Ekwall K."/>
            <person name="Kellis M."/>
            <person name="Leatherwood J."/>
            <person name="Levin H."/>
            <person name="Margalit H."/>
            <person name="Martienssen R."/>
            <person name="Nieduszynski C.A."/>
            <person name="Spatafora J.W."/>
            <person name="Friedman N."/>
            <person name="Dalgaard J.Z."/>
            <person name="Baumann P."/>
            <person name="Niki H."/>
            <person name="Regev A."/>
            <person name="Nusbaum C."/>
        </authorList>
    </citation>
    <scope>NUCLEOTIDE SEQUENCE [LARGE SCALE GENOMIC DNA]</scope>
    <source>
        <strain evidence="4">yFS275 / FY16936</strain>
    </source>
</reference>
<proteinExistence type="predicted"/>
<keyword evidence="2" id="KW-0645">Protease</keyword>
<accession>B6K3R7</accession>
<sequence length="998" mass="111018">MDSYEPVRPERPRHIDMPPFLPDRITSQCNTPTTPSVGAGLVDGQTVVRESDRYTVREIDPLKQIGVRAQPSWDFTIKRVVRSIVSIRGSVLRSFDTENAGSFCATGFVVDKNLGIILSNRHVVSPAPITARASFINYEEIDIYPLYRDPVHDFGFFRYNPSALRFHEVDEIPLAPELARVGADIRVIGNDAGEKLSILSSTLARLDRAAPNYGVDSYNDFNTFYYQAASGTSGGSSGSPVLDISGSAVALNAGGSNKSASSFYLPLDRVVRALHCIQNNKSITRGTFLTEFQHYSYDELSKIGLPTDFEIEARARNPQSTGLLVAARILRNSQASEVLEPGDVLIGLQHSKYHIQYIIDFVSLFEIADERVGHMLELIIFRPREGYKQVRLLVQDLHSVTPSRFLEVGGTIFHDLSYQLARSYQCAFNSGTFVAASGMLNWSGGTRDFLVTKLANIPTPNLEALTKVILGLRDNARVPMHFRVLGKYEEEFTIVTIDRHFFLSGTYSRNDKKGSWDYMPLAPAEPAITRRPSAIPRPAEGSNSLEAIQNSMVLIHCRMPFSINGFSASKMYSGTGVVVSVQPPLIVADRSIIPVEVCDVRLTFQSLSAMGFICYMDKRIAVLSCEYLPDNTVQLNFVPDFMRTGEECTLAALDTDLQLLTKSTTVRSISAIETERTSPPRFRYVNFEVISLMDSLSSSGGLVYRNVDGDINVTALWMSVVHQDASGKEYVDKYGLSMAYIMPLVKRLLQPPASRSENVTMTMGVEWAHMSLAGATTLGLSQQESSEFYVKSRANGTIPRPMYVVSHLRPLPKEGSLRVGDVLLEVNGKMVTRPSDLLEYEQSASVQAKILRDGQSESLEVLLYPEHPSSSSRIIGWSGAVIHETQDSVYEQVEPDATLPDRSGVYVGSILYGSPALNHLRAAHWIVAIDGESVETFDKFLEVLKTKQFDTYVQVKQMNRRGVTNIASVRPDLLFWPTWIIQKNDFGNWYTEPLRMAS</sequence>
<dbReference type="RefSeq" id="XP_002174417.2">
    <property type="nucleotide sequence ID" value="XM_002174381.2"/>
</dbReference>
<dbReference type="GO" id="GO:0004252">
    <property type="term" value="F:serine-type endopeptidase activity"/>
    <property type="evidence" value="ECO:0000318"/>
    <property type="project" value="GO_Central"/>
</dbReference>
<evidence type="ECO:0000313" key="2">
    <source>
        <dbReference type="EMBL" id="EEB08124.2"/>
    </source>
</evidence>
<dbReference type="PANTHER" id="PTHR46366:SF1">
    <property type="entry name" value="PDZ DOMAIN-CONTAINING PROTEIN C1685.05"/>
    <property type="match status" value="1"/>
</dbReference>
<dbReference type="PANTHER" id="PTHR46366">
    <property type="entry name" value="PRO-APOPTOTIC SERINE PROTEASE NMA111"/>
    <property type="match status" value="1"/>
</dbReference>
<keyword evidence="2" id="KW-0378">Hydrolase</keyword>
<dbReference type="AlphaFoldDB" id="B6K3R7"/>
<dbReference type="OMA" id="CNPPRHR"/>
<dbReference type="SUPFAM" id="SSF50494">
    <property type="entry name" value="Trypsin-like serine proteases"/>
    <property type="match status" value="1"/>
</dbReference>
<dbReference type="EMBL" id="KE651167">
    <property type="protein sequence ID" value="EEB08124.2"/>
    <property type="molecule type" value="Genomic_DNA"/>
</dbReference>
<dbReference type="CDD" id="cd06719">
    <property type="entry name" value="PDZ2-4_Nma111p-like"/>
    <property type="match status" value="1"/>
</dbReference>
<name>B6K3R7_SCHJY</name>
<evidence type="ECO:0000313" key="3">
    <source>
        <dbReference type="JaponicusDB" id="SJAG_03258"/>
    </source>
</evidence>
<dbReference type="SUPFAM" id="SSF50156">
    <property type="entry name" value="PDZ domain-like"/>
    <property type="match status" value="2"/>
</dbReference>
<dbReference type="GO" id="GO:0043065">
    <property type="term" value="P:positive regulation of apoptotic process"/>
    <property type="evidence" value="ECO:0000318"/>
    <property type="project" value="GO_Central"/>
</dbReference>
<dbReference type="GO" id="GO:0005634">
    <property type="term" value="C:nucleus"/>
    <property type="evidence" value="ECO:0000318"/>
    <property type="project" value="GO_Central"/>
</dbReference>
<dbReference type="InterPro" id="IPR001478">
    <property type="entry name" value="PDZ"/>
</dbReference>
<gene>
    <name evidence="3" type="primary">htr11</name>
    <name evidence="2" type="ORF">SJAG_03258</name>
</gene>
<keyword evidence="4" id="KW-1185">Reference proteome</keyword>
<dbReference type="Gene3D" id="2.30.42.10">
    <property type="match status" value="2"/>
</dbReference>
<dbReference type="Proteomes" id="UP000001744">
    <property type="component" value="Unassembled WGS sequence"/>
</dbReference>